<dbReference type="AlphaFoldDB" id="A0A9J5W5Q4"/>
<gene>
    <name evidence="1" type="ORF">H5410_060326</name>
</gene>
<organism evidence="1 2">
    <name type="scientific">Solanum commersonii</name>
    <name type="common">Commerson's wild potato</name>
    <name type="synonym">Commerson's nightshade</name>
    <dbReference type="NCBI Taxonomy" id="4109"/>
    <lineage>
        <taxon>Eukaryota</taxon>
        <taxon>Viridiplantae</taxon>
        <taxon>Streptophyta</taxon>
        <taxon>Embryophyta</taxon>
        <taxon>Tracheophyta</taxon>
        <taxon>Spermatophyta</taxon>
        <taxon>Magnoliopsida</taxon>
        <taxon>eudicotyledons</taxon>
        <taxon>Gunneridae</taxon>
        <taxon>Pentapetalae</taxon>
        <taxon>asterids</taxon>
        <taxon>lamiids</taxon>
        <taxon>Solanales</taxon>
        <taxon>Solanaceae</taxon>
        <taxon>Solanoideae</taxon>
        <taxon>Solaneae</taxon>
        <taxon>Solanum</taxon>
    </lineage>
</organism>
<reference evidence="1 2" key="1">
    <citation type="submission" date="2020-09" db="EMBL/GenBank/DDBJ databases">
        <title>De no assembly of potato wild relative species, Solanum commersonii.</title>
        <authorList>
            <person name="Cho K."/>
        </authorList>
    </citation>
    <scope>NUCLEOTIDE SEQUENCE [LARGE SCALE GENOMIC DNA]</scope>
    <source>
        <strain evidence="1">LZ3.2</strain>
        <tissue evidence="1">Leaf</tissue>
    </source>
</reference>
<name>A0A9J5W5Q4_SOLCO</name>
<keyword evidence="2" id="KW-1185">Reference proteome</keyword>
<proteinExistence type="predicted"/>
<dbReference type="EMBL" id="JACXVP010000012">
    <property type="protein sequence ID" value="KAG5570560.1"/>
    <property type="molecule type" value="Genomic_DNA"/>
</dbReference>
<dbReference type="OrthoDB" id="1305822at2759"/>
<evidence type="ECO:0000313" key="2">
    <source>
        <dbReference type="Proteomes" id="UP000824120"/>
    </source>
</evidence>
<sequence length="158" mass="18404">MDEDVTHCIDAGWMKWRLASGVQCDKKVAPKLKEKFYRLMFRPTMDIGDKVGVASVEDKMRKANLEGFEHVKMRCTDALVRKYERLVRDGFMRARGRPQKYWGVVLRRDLGHLLIMFTVEQTRFAEVTEWSDKPSVKVAVTVDAPRVLKLVMERLINS</sequence>
<dbReference type="PANTHER" id="PTHR46238:SF8">
    <property type="entry name" value="ENDONUCLEASE_EXONUCLEASE_PHOSPHATASE DOMAIN-CONTAINING PROTEIN"/>
    <property type="match status" value="1"/>
</dbReference>
<evidence type="ECO:0000313" key="1">
    <source>
        <dbReference type="EMBL" id="KAG5570560.1"/>
    </source>
</evidence>
<dbReference type="PANTHER" id="PTHR46238">
    <property type="entry name" value="REVERSE TRANSCRIPTASE DOMAIN-CONTAINING PROTEIN"/>
    <property type="match status" value="1"/>
</dbReference>
<dbReference type="Proteomes" id="UP000824120">
    <property type="component" value="Chromosome 12"/>
</dbReference>
<comment type="caution">
    <text evidence="1">The sequence shown here is derived from an EMBL/GenBank/DDBJ whole genome shotgun (WGS) entry which is preliminary data.</text>
</comment>
<protein>
    <submittedName>
        <fullName evidence="1">Uncharacterized protein</fullName>
    </submittedName>
</protein>
<accession>A0A9J5W5Q4</accession>